<feature type="domain" description="ABC transporter" evidence="5">
    <location>
        <begin position="46"/>
        <end position="268"/>
    </location>
</feature>
<dbReference type="PANTHER" id="PTHR46743:SF2">
    <property type="entry name" value="TEICHOIC ACIDS EXPORT ATP-BINDING PROTEIN TAGH"/>
    <property type="match status" value="1"/>
</dbReference>
<evidence type="ECO:0000256" key="1">
    <source>
        <dbReference type="ARBA" id="ARBA00005417"/>
    </source>
</evidence>
<dbReference type="AlphaFoldDB" id="A0A951QMF4"/>
<organism evidence="6 7">
    <name type="scientific">Cyanomargarita calcarea GSE-NOS-MK-12-04C</name>
    <dbReference type="NCBI Taxonomy" id="2839659"/>
    <lineage>
        <taxon>Bacteria</taxon>
        <taxon>Bacillati</taxon>
        <taxon>Cyanobacteriota</taxon>
        <taxon>Cyanophyceae</taxon>
        <taxon>Nostocales</taxon>
        <taxon>Cyanomargaritaceae</taxon>
        <taxon>Cyanomargarita</taxon>
    </lineage>
</organism>
<dbReference type="InterPro" id="IPR015860">
    <property type="entry name" value="ABC_transpr_TagH-like"/>
</dbReference>
<comment type="similarity">
    <text evidence="1">Belongs to the ABC transporter superfamily.</text>
</comment>
<dbReference type="Gene3D" id="3.40.50.300">
    <property type="entry name" value="P-loop containing nucleotide triphosphate hydrolases"/>
    <property type="match status" value="1"/>
</dbReference>
<dbReference type="EMBL" id="JAHHGZ010000013">
    <property type="protein sequence ID" value="MBW4668556.1"/>
    <property type="molecule type" value="Genomic_DNA"/>
</dbReference>
<keyword evidence="3" id="KW-0547">Nucleotide-binding</keyword>
<accession>A0A951QMF4</accession>
<evidence type="ECO:0000313" key="6">
    <source>
        <dbReference type="EMBL" id="MBW4668556.1"/>
    </source>
</evidence>
<reference evidence="6" key="2">
    <citation type="journal article" date="2022" name="Microbiol. Resour. Announc.">
        <title>Metagenome Sequencing to Explore Phylogenomics of Terrestrial Cyanobacteria.</title>
        <authorList>
            <person name="Ward R.D."/>
            <person name="Stajich J.E."/>
            <person name="Johansen J.R."/>
            <person name="Huntemann M."/>
            <person name="Clum A."/>
            <person name="Foster B."/>
            <person name="Foster B."/>
            <person name="Roux S."/>
            <person name="Palaniappan K."/>
            <person name="Varghese N."/>
            <person name="Mukherjee S."/>
            <person name="Reddy T.B.K."/>
            <person name="Daum C."/>
            <person name="Copeland A."/>
            <person name="Chen I.A."/>
            <person name="Ivanova N.N."/>
            <person name="Kyrpides N.C."/>
            <person name="Shapiro N."/>
            <person name="Eloe-Fadrosh E.A."/>
            <person name="Pietrasiak N."/>
        </authorList>
    </citation>
    <scope>NUCLEOTIDE SEQUENCE</scope>
    <source>
        <strain evidence="6">GSE-NOS-MK-12-04C</strain>
    </source>
</reference>
<dbReference type="PROSITE" id="PS50893">
    <property type="entry name" value="ABC_TRANSPORTER_2"/>
    <property type="match status" value="1"/>
</dbReference>
<dbReference type="InterPro" id="IPR003593">
    <property type="entry name" value="AAA+_ATPase"/>
</dbReference>
<protein>
    <submittedName>
        <fullName evidence="6">ATP-binding cassette domain-containing protein</fullName>
    </submittedName>
</protein>
<dbReference type="SUPFAM" id="SSF52540">
    <property type="entry name" value="P-loop containing nucleoside triphosphate hydrolases"/>
    <property type="match status" value="1"/>
</dbReference>
<gene>
    <name evidence="6" type="ORF">KME60_14285</name>
</gene>
<dbReference type="InterPro" id="IPR003439">
    <property type="entry name" value="ABC_transporter-like_ATP-bd"/>
</dbReference>
<dbReference type="GO" id="GO:0005524">
    <property type="term" value="F:ATP binding"/>
    <property type="evidence" value="ECO:0007669"/>
    <property type="project" value="UniProtKB-KW"/>
</dbReference>
<reference evidence="6" key="1">
    <citation type="submission" date="2021-05" db="EMBL/GenBank/DDBJ databases">
        <authorList>
            <person name="Pietrasiak N."/>
            <person name="Ward R."/>
            <person name="Stajich J.E."/>
            <person name="Kurbessoian T."/>
        </authorList>
    </citation>
    <scope>NUCLEOTIDE SEQUENCE</scope>
    <source>
        <strain evidence="6">GSE-NOS-MK-12-04C</strain>
    </source>
</reference>
<keyword evidence="2" id="KW-0813">Transport</keyword>
<dbReference type="PANTHER" id="PTHR46743">
    <property type="entry name" value="TEICHOIC ACIDS EXPORT ATP-BINDING PROTEIN TAGH"/>
    <property type="match status" value="1"/>
</dbReference>
<dbReference type="Proteomes" id="UP000729701">
    <property type="component" value="Unassembled WGS sequence"/>
</dbReference>
<name>A0A951QMF4_9CYAN</name>
<evidence type="ECO:0000259" key="5">
    <source>
        <dbReference type="PROSITE" id="PS50893"/>
    </source>
</evidence>
<dbReference type="GO" id="GO:0140359">
    <property type="term" value="F:ABC-type transporter activity"/>
    <property type="evidence" value="ECO:0007669"/>
    <property type="project" value="InterPro"/>
</dbReference>
<dbReference type="GO" id="GO:0016020">
    <property type="term" value="C:membrane"/>
    <property type="evidence" value="ECO:0007669"/>
    <property type="project" value="InterPro"/>
</dbReference>
<dbReference type="SMART" id="SM00382">
    <property type="entry name" value="AAA"/>
    <property type="match status" value="1"/>
</dbReference>
<evidence type="ECO:0000256" key="3">
    <source>
        <dbReference type="ARBA" id="ARBA00022741"/>
    </source>
</evidence>
<keyword evidence="4 6" id="KW-0067">ATP-binding</keyword>
<dbReference type="InterPro" id="IPR050683">
    <property type="entry name" value="Bact_Polysacc_Export_ATP-bd"/>
</dbReference>
<sequence>MSETVIRVENLSKKYILSHQQEGRSKYKSLRESINNGVQSLSKKLLKPSDPDRYNPAREEFWALNDVSFEIKQGDKVGIIGRNGAGKSTLLKIISRITEPTKGRIKIKGRVASLLEVGTGFHPELTGRENIFLNGAILGMTKAEIQHKFDEIVAFAEVEKFLDTPVKRYSSGMYVRLAFAVAAHLEPEIFVVDEVLAVGDTQFQKKCLGKMSEVAQDGRTVIFVSHNMAALYALCSTAFVLNKGQVVCSGSTSHCIAAYENQNDQEQGSNWIRPSNQQKGSLAITELNSVLKGEQPELFLELEILLESNLKHNPAFLAVEVCAKNGTVLMQSIPQIEGFLTNSKEKHFVNVSIDLPPLIPGQYLINVWVGSHNTETLDQINEVVKFDIHESPTRGRSFPHDIQHGYIVPKSTINIVR</sequence>
<evidence type="ECO:0000256" key="2">
    <source>
        <dbReference type="ARBA" id="ARBA00022448"/>
    </source>
</evidence>
<dbReference type="GO" id="GO:0016887">
    <property type="term" value="F:ATP hydrolysis activity"/>
    <property type="evidence" value="ECO:0007669"/>
    <property type="project" value="InterPro"/>
</dbReference>
<evidence type="ECO:0000313" key="7">
    <source>
        <dbReference type="Proteomes" id="UP000729701"/>
    </source>
</evidence>
<evidence type="ECO:0000256" key="4">
    <source>
        <dbReference type="ARBA" id="ARBA00022840"/>
    </source>
</evidence>
<dbReference type="CDD" id="cd03220">
    <property type="entry name" value="ABC_KpsT_Wzt"/>
    <property type="match status" value="1"/>
</dbReference>
<comment type="caution">
    <text evidence="6">The sequence shown here is derived from an EMBL/GenBank/DDBJ whole genome shotgun (WGS) entry which is preliminary data.</text>
</comment>
<dbReference type="Pfam" id="PF00005">
    <property type="entry name" value="ABC_tran"/>
    <property type="match status" value="1"/>
</dbReference>
<proteinExistence type="inferred from homology"/>
<dbReference type="InterPro" id="IPR027417">
    <property type="entry name" value="P-loop_NTPase"/>
</dbReference>